<gene>
    <name evidence="1" type="ORF">ASPTUDRAFT_601136</name>
</gene>
<keyword evidence="2" id="KW-1185">Reference proteome</keyword>
<dbReference type="Proteomes" id="UP000184304">
    <property type="component" value="Unassembled WGS sequence"/>
</dbReference>
<evidence type="ECO:0000313" key="2">
    <source>
        <dbReference type="Proteomes" id="UP000184304"/>
    </source>
</evidence>
<accession>A0A1L9N970</accession>
<reference evidence="2" key="1">
    <citation type="journal article" date="2017" name="Genome Biol.">
        <title>Comparative genomics reveals high biological diversity and specific adaptations in the industrially and medically important fungal genus Aspergillus.</title>
        <authorList>
            <person name="de Vries R.P."/>
            <person name="Riley R."/>
            <person name="Wiebenga A."/>
            <person name="Aguilar-Osorio G."/>
            <person name="Amillis S."/>
            <person name="Uchima C.A."/>
            <person name="Anderluh G."/>
            <person name="Asadollahi M."/>
            <person name="Askin M."/>
            <person name="Barry K."/>
            <person name="Battaglia E."/>
            <person name="Bayram O."/>
            <person name="Benocci T."/>
            <person name="Braus-Stromeyer S.A."/>
            <person name="Caldana C."/>
            <person name="Canovas D."/>
            <person name="Cerqueira G.C."/>
            <person name="Chen F."/>
            <person name="Chen W."/>
            <person name="Choi C."/>
            <person name="Clum A."/>
            <person name="Dos Santos R.A."/>
            <person name="Damasio A.R."/>
            <person name="Diallinas G."/>
            <person name="Emri T."/>
            <person name="Fekete E."/>
            <person name="Flipphi M."/>
            <person name="Freyberg S."/>
            <person name="Gallo A."/>
            <person name="Gournas C."/>
            <person name="Habgood R."/>
            <person name="Hainaut M."/>
            <person name="Harispe M.L."/>
            <person name="Henrissat B."/>
            <person name="Hilden K.S."/>
            <person name="Hope R."/>
            <person name="Hossain A."/>
            <person name="Karabika E."/>
            <person name="Karaffa L."/>
            <person name="Karanyi Z."/>
            <person name="Krasevec N."/>
            <person name="Kuo A."/>
            <person name="Kusch H."/>
            <person name="LaButti K."/>
            <person name="Lagendijk E.L."/>
            <person name="Lapidus A."/>
            <person name="Levasseur A."/>
            <person name="Lindquist E."/>
            <person name="Lipzen A."/>
            <person name="Logrieco A.F."/>
            <person name="MacCabe A."/>
            <person name="Maekelae M.R."/>
            <person name="Malavazi I."/>
            <person name="Melin P."/>
            <person name="Meyer V."/>
            <person name="Mielnichuk N."/>
            <person name="Miskei M."/>
            <person name="Molnar A.P."/>
            <person name="Mule G."/>
            <person name="Ngan C.Y."/>
            <person name="Orejas M."/>
            <person name="Orosz E."/>
            <person name="Ouedraogo J.P."/>
            <person name="Overkamp K.M."/>
            <person name="Park H.-S."/>
            <person name="Perrone G."/>
            <person name="Piumi F."/>
            <person name="Punt P.J."/>
            <person name="Ram A.F."/>
            <person name="Ramon A."/>
            <person name="Rauscher S."/>
            <person name="Record E."/>
            <person name="Riano-Pachon D.M."/>
            <person name="Robert V."/>
            <person name="Roehrig J."/>
            <person name="Ruller R."/>
            <person name="Salamov A."/>
            <person name="Salih N.S."/>
            <person name="Samson R.A."/>
            <person name="Sandor E."/>
            <person name="Sanguinetti M."/>
            <person name="Schuetze T."/>
            <person name="Sepcic K."/>
            <person name="Shelest E."/>
            <person name="Sherlock G."/>
            <person name="Sophianopoulou V."/>
            <person name="Squina F.M."/>
            <person name="Sun H."/>
            <person name="Susca A."/>
            <person name="Todd R.B."/>
            <person name="Tsang A."/>
            <person name="Unkles S.E."/>
            <person name="van de Wiele N."/>
            <person name="van Rossen-Uffink D."/>
            <person name="Oliveira J.V."/>
            <person name="Vesth T.C."/>
            <person name="Visser J."/>
            <person name="Yu J.-H."/>
            <person name="Zhou M."/>
            <person name="Andersen M.R."/>
            <person name="Archer D.B."/>
            <person name="Baker S.E."/>
            <person name="Benoit I."/>
            <person name="Brakhage A.A."/>
            <person name="Braus G.H."/>
            <person name="Fischer R."/>
            <person name="Frisvad J.C."/>
            <person name="Goldman G.H."/>
            <person name="Houbraken J."/>
            <person name="Oakley B."/>
            <person name="Pocsi I."/>
            <person name="Scazzocchio C."/>
            <person name="Seiboth B."/>
            <person name="vanKuyk P.A."/>
            <person name="Wortman J."/>
            <person name="Dyer P.S."/>
            <person name="Grigoriev I.V."/>
        </authorList>
    </citation>
    <scope>NUCLEOTIDE SEQUENCE [LARGE SCALE GENOMIC DNA]</scope>
    <source>
        <strain evidence="2">CBS 134.48</strain>
    </source>
</reference>
<evidence type="ECO:0000313" key="1">
    <source>
        <dbReference type="EMBL" id="OJI85863.1"/>
    </source>
</evidence>
<organism evidence="1 2">
    <name type="scientific">Aspergillus tubingensis (strain CBS 134.48)</name>
    <dbReference type="NCBI Taxonomy" id="767770"/>
    <lineage>
        <taxon>Eukaryota</taxon>
        <taxon>Fungi</taxon>
        <taxon>Dikarya</taxon>
        <taxon>Ascomycota</taxon>
        <taxon>Pezizomycotina</taxon>
        <taxon>Eurotiomycetes</taxon>
        <taxon>Eurotiomycetidae</taxon>
        <taxon>Eurotiales</taxon>
        <taxon>Aspergillaceae</taxon>
        <taxon>Aspergillus</taxon>
        <taxon>Aspergillus subgen. Circumdati</taxon>
    </lineage>
</organism>
<dbReference type="AlphaFoldDB" id="A0A1L9N970"/>
<sequence>MSPKPMVTNRIHSVLNPGSVGRSVGRPAGWPCQFLSVAVSVSVCLFLVSTSREGRHASLGYWQAIIRLDKKTYVSFWGSLPSRAANSGYNPRVCREQRRAMLRNKVENGGG</sequence>
<dbReference type="VEuPathDB" id="FungiDB:ASPTUDRAFT_601136"/>
<dbReference type="EMBL" id="KV878198">
    <property type="protein sequence ID" value="OJI85863.1"/>
    <property type="molecule type" value="Genomic_DNA"/>
</dbReference>
<proteinExistence type="predicted"/>
<protein>
    <submittedName>
        <fullName evidence="1">Uncharacterized protein</fullName>
    </submittedName>
</protein>
<name>A0A1L9N970_ASPTC</name>